<organism evidence="1 2">
    <name type="scientific">Eumeta variegata</name>
    <name type="common">Bagworm moth</name>
    <name type="synonym">Eumeta japonica</name>
    <dbReference type="NCBI Taxonomy" id="151549"/>
    <lineage>
        <taxon>Eukaryota</taxon>
        <taxon>Metazoa</taxon>
        <taxon>Ecdysozoa</taxon>
        <taxon>Arthropoda</taxon>
        <taxon>Hexapoda</taxon>
        <taxon>Insecta</taxon>
        <taxon>Pterygota</taxon>
        <taxon>Neoptera</taxon>
        <taxon>Endopterygota</taxon>
        <taxon>Lepidoptera</taxon>
        <taxon>Glossata</taxon>
        <taxon>Ditrysia</taxon>
        <taxon>Tineoidea</taxon>
        <taxon>Psychidae</taxon>
        <taxon>Oiketicinae</taxon>
        <taxon>Eumeta</taxon>
    </lineage>
</organism>
<dbReference type="AlphaFoldDB" id="A0A4C2A7G2"/>
<sequence>MCVTDGLKTPLAVVIKPGNPKADNDDKPAEGIAGTALGTTAGLSAVLGFVKHENPSTSISVLINVCDMRLILQNYGCREKIKSGAGSVVKRPSLLKQEGSEPKSATALCEITVPNWHRVDLFLDVVNPRITYCNFDAHKVQVACISNEVDHFTSGDLDGESDKWVSRTGP</sequence>
<accession>A0A4C2A7G2</accession>
<reference evidence="1 2" key="1">
    <citation type="journal article" date="2019" name="Commun. Biol.">
        <title>The bagworm genome reveals a unique fibroin gene that provides high tensile strength.</title>
        <authorList>
            <person name="Kono N."/>
            <person name="Nakamura H."/>
            <person name="Ohtoshi R."/>
            <person name="Tomita M."/>
            <person name="Numata K."/>
            <person name="Arakawa K."/>
        </authorList>
    </citation>
    <scope>NUCLEOTIDE SEQUENCE [LARGE SCALE GENOMIC DNA]</scope>
</reference>
<evidence type="ECO:0000313" key="2">
    <source>
        <dbReference type="Proteomes" id="UP000299102"/>
    </source>
</evidence>
<comment type="caution">
    <text evidence="1">The sequence shown here is derived from an EMBL/GenBank/DDBJ whole genome shotgun (WGS) entry which is preliminary data.</text>
</comment>
<keyword evidence="2" id="KW-1185">Reference proteome</keyword>
<proteinExistence type="predicted"/>
<name>A0A4C2A7G2_EUMVA</name>
<evidence type="ECO:0000313" key="1">
    <source>
        <dbReference type="EMBL" id="GBP95752.1"/>
    </source>
</evidence>
<dbReference type="EMBL" id="BGZK01002675">
    <property type="protein sequence ID" value="GBP95752.1"/>
    <property type="molecule type" value="Genomic_DNA"/>
</dbReference>
<dbReference type="Proteomes" id="UP000299102">
    <property type="component" value="Unassembled WGS sequence"/>
</dbReference>
<gene>
    <name evidence="1" type="ORF">EVAR_100977_1</name>
</gene>
<protein>
    <submittedName>
        <fullName evidence="1">Uncharacterized protein</fullName>
    </submittedName>
</protein>